<proteinExistence type="predicted"/>
<feature type="region of interest" description="Disordered" evidence="1">
    <location>
        <begin position="181"/>
        <end position="213"/>
    </location>
</feature>
<accession>A0A9C6U0S3</accession>
<keyword evidence="2" id="KW-1185">Reference proteome</keyword>
<protein>
    <submittedName>
        <fullName evidence="3">Uncharacterized protein LOC127749794</fullName>
    </submittedName>
</protein>
<dbReference type="AlphaFoldDB" id="A0A9C6U0S3"/>
<evidence type="ECO:0000313" key="3">
    <source>
        <dbReference type="RefSeq" id="XP_052125445.1"/>
    </source>
</evidence>
<dbReference type="KEGG" id="foc:127749794"/>
<dbReference type="PANTHER" id="PTHR46579">
    <property type="entry name" value="F5/8 TYPE C DOMAIN-CONTAINING PROTEIN-RELATED"/>
    <property type="match status" value="1"/>
</dbReference>
<evidence type="ECO:0000256" key="1">
    <source>
        <dbReference type="SAM" id="MobiDB-lite"/>
    </source>
</evidence>
<name>A0A9C6U0S3_FRAOC</name>
<organism evidence="2 3">
    <name type="scientific">Frankliniella occidentalis</name>
    <name type="common">Western flower thrips</name>
    <name type="synonym">Euthrips occidentalis</name>
    <dbReference type="NCBI Taxonomy" id="133901"/>
    <lineage>
        <taxon>Eukaryota</taxon>
        <taxon>Metazoa</taxon>
        <taxon>Ecdysozoa</taxon>
        <taxon>Arthropoda</taxon>
        <taxon>Hexapoda</taxon>
        <taxon>Insecta</taxon>
        <taxon>Pterygota</taxon>
        <taxon>Neoptera</taxon>
        <taxon>Paraneoptera</taxon>
        <taxon>Thysanoptera</taxon>
        <taxon>Terebrantia</taxon>
        <taxon>Thripoidea</taxon>
        <taxon>Thripidae</taxon>
        <taxon>Frankliniella</taxon>
    </lineage>
</organism>
<dbReference type="PANTHER" id="PTHR46579:SF1">
    <property type="entry name" value="F5_8 TYPE C DOMAIN-CONTAINING PROTEIN"/>
    <property type="match status" value="1"/>
</dbReference>
<dbReference type="GeneID" id="127749794"/>
<feature type="compositionally biased region" description="Basic and acidic residues" evidence="1">
    <location>
        <begin position="193"/>
        <end position="211"/>
    </location>
</feature>
<feature type="region of interest" description="Disordered" evidence="1">
    <location>
        <begin position="267"/>
        <end position="325"/>
    </location>
</feature>
<reference evidence="3" key="1">
    <citation type="submission" date="2025-08" db="UniProtKB">
        <authorList>
            <consortium name="RefSeq"/>
        </authorList>
    </citation>
    <scope>IDENTIFICATION</scope>
    <source>
        <tissue evidence="3">Whole organism</tissue>
    </source>
</reference>
<feature type="region of interest" description="Disordered" evidence="1">
    <location>
        <begin position="102"/>
        <end position="128"/>
    </location>
</feature>
<dbReference type="RefSeq" id="XP_052125445.1">
    <property type="nucleotide sequence ID" value="XM_052269485.1"/>
</dbReference>
<feature type="compositionally biased region" description="Acidic residues" evidence="1">
    <location>
        <begin position="287"/>
        <end position="310"/>
    </location>
</feature>
<evidence type="ECO:0000313" key="2">
    <source>
        <dbReference type="Proteomes" id="UP000504606"/>
    </source>
</evidence>
<gene>
    <name evidence="3" type="primary">LOC127749794</name>
</gene>
<feature type="compositionally biased region" description="Basic and acidic residues" evidence="1">
    <location>
        <begin position="112"/>
        <end position="127"/>
    </location>
</feature>
<sequence>MDAGGKSLASFYRAKKRKFVSDVECSCPYHNNTAHCYCKHHSAHPCHCKYHSSADAAVNLACDCKYHAEVDVSSSPRGISNVSDDEDIFNCSDTVVCNLDKNNETGSEGSDMESHENHSSDVSHESDYCSQTGHLVNHHAHGNETNNSTESLHSNDDFNQIIVSDDEDILNCSDTVVCDLDKSNETGSEGSDMESHEYEKNHSSDVSHKSDYCSQTGHLVNHHAHGNKTNNSTESLHSNDDCNQIIVSDDEDILNCSDTVVCNLDENNENRADEDDVDEFISPRESSEEESDDGDSDDPDEPDDPDDPDPDRDPPADNLGLGNGDVVEADNRPFFSFENPRLNRVLQLGFDCTVREAVAMIAALAVRYNMEYDLLVKMFRVSNIMLGEAQLPSTKDQLWSILNRQSSVSRRHAYCSVCNRELGLYDTLERIVACQCGSIKPRKKIKYFITLSLTQQLKRCLELPGMWEKLQYREERRIINEGAWEDICDGDRYIQLSMRDGGLQEPYDFTYNFNLDGFKMTKSSNREGTPIFIRLNEAHPNYRQQFVFLAGLWVDDSPPILHLFLNRFIGECNVLSTVGVAWNQPGGQNVVSKFFPAACCVDAVERAKLMCHSPHSGPFACPFCNQEGVHINARKFPLPGTEFDIMRRRQNQDYAVHVVVPQAELRTDATTRRAMEQVENAQQVGQELNIEGVVGSSELKNLTFFDLVDSLSSDDLHPIYLGCAAFHMKLILRRLNPHEINAISGRLRAIKCPTNISRKPRNIGKKKSLKGSEWEHILLYFGVPCMQGIVQPEKITLFGLLSSAIYILSRDSITEQNFQTADRLIRLYMIRFQNTYGPINMRFNIHMLSHLVKVCRSWGPLFVHSTAPFESYNCILGKKVTSPKAAADQIVQRYFLKSLIAEVPGSPDISPVVKEEVAFIMQKDVSRPTVVVGSSKLYGRVTARETTVEERQALMDEGLDAIQLQEFVKMKYNFFEFRSINYNPNEDIRSDNSLIYTFQNFFGRILSIVSIGEGDNKIVGLFVERYNVGERLSGVHHIVQLLDRADIHFIRPHDVRNLAIKVIIGNVSFIMAMANNSEID</sequence>
<dbReference type="OrthoDB" id="7694954at2759"/>
<dbReference type="Proteomes" id="UP000504606">
    <property type="component" value="Unplaced"/>
</dbReference>